<name>A0A177KR49_9BACI</name>
<gene>
    <name evidence="2" type="ORF">AWH48_03855</name>
</gene>
<dbReference type="Gene3D" id="3.30.420.10">
    <property type="entry name" value="Ribonuclease H-like superfamily/Ribonuclease H"/>
    <property type="match status" value="1"/>
</dbReference>
<dbReference type="EMBL" id="LQWZ01000023">
    <property type="protein sequence ID" value="OAH55820.1"/>
    <property type="molecule type" value="Genomic_DNA"/>
</dbReference>
<dbReference type="Proteomes" id="UP000077271">
    <property type="component" value="Unassembled WGS sequence"/>
</dbReference>
<dbReference type="InterPro" id="IPR002156">
    <property type="entry name" value="RNaseH_domain"/>
</dbReference>
<organism evidence="2 3">
    <name type="scientific">Domibacillus aminovorans</name>
    <dbReference type="NCBI Taxonomy" id="29332"/>
    <lineage>
        <taxon>Bacteria</taxon>
        <taxon>Bacillati</taxon>
        <taxon>Bacillota</taxon>
        <taxon>Bacilli</taxon>
        <taxon>Bacillales</taxon>
        <taxon>Bacillaceae</taxon>
        <taxon>Domibacillus</taxon>
    </lineage>
</organism>
<dbReference type="PANTHER" id="PTHR46387">
    <property type="entry name" value="POLYNUCLEOTIDYL TRANSFERASE, RIBONUCLEASE H-LIKE SUPERFAMILY PROTEIN"/>
    <property type="match status" value="1"/>
</dbReference>
<dbReference type="SUPFAM" id="SSF53098">
    <property type="entry name" value="Ribonuclease H-like"/>
    <property type="match status" value="1"/>
</dbReference>
<evidence type="ECO:0000313" key="3">
    <source>
        <dbReference type="Proteomes" id="UP000077271"/>
    </source>
</evidence>
<dbReference type="AlphaFoldDB" id="A0A177KR49"/>
<sequence>MQMKICFLYSFKGVQMMFESQPVDREIVLKTADDLLKTGRTKEVTIVDELGQEWTLKEFKKLNEKLDEEPEKVTVLFDGSYDVDSSRAGVGTAIYYSKGGKRYRLRENVPLDALQSNNEAEYAALSFAVGKLEELGVVSQPVTISGDSLTVLNQLSGEWPCYEENHARWLVRIEEKLNKLRIKPLYKPIDRRHNKEADQLARQALEGVEIQSHAEIGT</sequence>
<dbReference type="CDD" id="cd09279">
    <property type="entry name" value="RNase_HI_like"/>
    <property type="match status" value="1"/>
</dbReference>
<feature type="domain" description="RNase H type-1" evidence="1">
    <location>
        <begin position="69"/>
        <end position="206"/>
    </location>
</feature>
<protein>
    <recommendedName>
        <fullName evidence="1">RNase H type-1 domain-containing protein</fullName>
    </recommendedName>
</protein>
<dbReference type="InterPro" id="IPR012337">
    <property type="entry name" value="RNaseH-like_sf"/>
</dbReference>
<dbReference type="RefSeq" id="WP_018393704.1">
    <property type="nucleotide sequence ID" value="NZ_LQWZ01000023.1"/>
</dbReference>
<dbReference type="InterPro" id="IPR036397">
    <property type="entry name" value="RNaseH_sf"/>
</dbReference>
<dbReference type="PANTHER" id="PTHR46387:SF2">
    <property type="entry name" value="RIBONUCLEASE HI"/>
    <property type="match status" value="1"/>
</dbReference>
<comment type="caution">
    <text evidence="2">The sequence shown here is derived from an EMBL/GenBank/DDBJ whole genome shotgun (WGS) entry which is preliminary data.</text>
</comment>
<dbReference type="Pfam" id="PF13456">
    <property type="entry name" value="RVT_3"/>
    <property type="match status" value="1"/>
</dbReference>
<evidence type="ECO:0000313" key="2">
    <source>
        <dbReference type="EMBL" id="OAH55820.1"/>
    </source>
</evidence>
<dbReference type="PROSITE" id="PS50879">
    <property type="entry name" value="RNASE_H_1"/>
    <property type="match status" value="1"/>
</dbReference>
<dbReference type="NCBIfam" id="NF005822">
    <property type="entry name" value="PRK07708.1"/>
    <property type="match status" value="1"/>
</dbReference>
<dbReference type="OrthoDB" id="2680098at2"/>
<reference evidence="2 3" key="1">
    <citation type="submission" date="2016-01" db="EMBL/GenBank/DDBJ databases">
        <title>Investigation of taxonomic status of Bacillus aminovorans.</title>
        <authorList>
            <person name="Verma A."/>
            <person name="Pal Y."/>
            <person name="Krishnamurthi S."/>
        </authorList>
    </citation>
    <scope>NUCLEOTIDE SEQUENCE [LARGE SCALE GENOMIC DNA]</scope>
    <source>
        <strain evidence="2 3">DSM 4337</strain>
    </source>
</reference>
<proteinExistence type="predicted"/>
<evidence type="ECO:0000259" key="1">
    <source>
        <dbReference type="PROSITE" id="PS50879"/>
    </source>
</evidence>
<accession>A0A177KR49</accession>
<dbReference type="GO" id="GO:0003676">
    <property type="term" value="F:nucleic acid binding"/>
    <property type="evidence" value="ECO:0007669"/>
    <property type="project" value="InterPro"/>
</dbReference>
<dbReference type="GO" id="GO:0004523">
    <property type="term" value="F:RNA-DNA hybrid ribonuclease activity"/>
    <property type="evidence" value="ECO:0007669"/>
    <property type="project" value="InterPro"/>
</dbReference>